<name>A0ABN8MWX5_9CNID</name>
<feature type="domain" description="MAM" evidence="1">
    <location>
        <begin position="7"/>
        <end position="117"/>
    </location>
</feature>
<reference evidence="2 3" key="1">
    <citation type="submission" date="2022-05" db="EMBL/GenBank/DDBJ databases">
        <authorList>
            <consortium name="Genoscope - CEA"/>
            <person name="William W."/>
        </authorList>
    </citation>
    <scope>NUCLEOTIDE SEQUENCE [LARGE SCALE GENOMIC DNA]</scope>
</reference>
<dbReference type="InterPro" id="IPR051560">
    <property type="entry name" value="MAM_domain-containing"/>
</dbReference>
<proteinExistence type="predicted"/>
<dbReference type="CDD" id="cd06263">
    <property type="entry name" value="MAM"/>
    <property type="match status" value="1"/>
</dbReference>
<evidence type="ECO:0000313" key="3">
    <source>
        <dbReference type="Proteomes" id="UP001159405"/>
    </source>
</evidence>
<feature type="non-terminal residue" evidence="2">
    <location>
        <position position="1"/>
    </location>
</feature>
<dbReference type="SUPFAM" id="SSF49899">
    <property type="entry name" value="Concanavalin A-like lectins/glucanases"/>
    <property type="match status" value="1"/>
</dbReference>
<dbReference type="InterPro" id="IPR013320">
    <property type="entry name" value="ConA-like_dom_sf"/>
</dbReference>
<dbReference type="EMBL" id="CALNXK010000006">
    <property type="protein sequence ID" value="CAH3037846.1"/>
    <property type="molecule type" value="Genomic_DNA"/>
</dbReference>
<dbReference type="PANTHER" id="PTHR23282">
    <property type="entry name" value="APICAL ENDOSOMAL GLYCOPROTEIN PRECURSOR"/>
    <property type="match status" value="1"/>
</dbReference>
<dbReference type="PANTHER" id="PTHR23282:SF142">
    <property type="entry name" value="MAM DOMAIN-CONTAINING PROTEIN"/>
    <property type="match status" value="1"/>
</dbReference>
<evidence type="ECO:0000259" key="1">
    <source>
        <dbReference type="PROSITE" id="PS50060"/>
    </source>
</evidence>
<protein>
    <recommendedName>
        <fullName evidence="1">MAM domain-containing protein</fullName>
    </recommendedName>
</protein>
<gene>
    <name evidence="2" type="ORF">PLOB_00039479</name>
</gene>
<dbReference type="Pfam" id="PF00629">
    <property type="entry name" value="MAM"/>
    <property type="match status" value="1"/>
</dbReference>
<dbReference type="SMART" id="SM00137">
    <property type="entry name" value="MAM"/>
    <property type="match status" value="1"/>
</dbReference>
<sequence length="117" mass="13118">LALSQLLDCNFDNSTFCGWANENSGKAMFNWRLKSGKTPSWRTGPSSDVSGNGKYAYLEASRPRRHGDKVRLLSPITQGPMCMSFMYHMYGSSMGSLVIHMKTNRSETVEWIKTGNT</sequence>
<dbReference type="Gene3D" id="2.60.120.200">
    <property type="match status" value="1"/>
</dbReference>
<evidence type="ECO:0000313" key="2">
    <source>
        <dbReference type="EMBL" id="CAH3037846.1"/>
    </source>
</evidence>
<dbReference type="InterPro" id="IPR000998">
    <property type="entry name" value="MAM_dom"/>
</dbReference>
<keyword evidence="3" id="KW-1185">Reference proteome</keyword>
<organism evidence="2 3">
    <name type="scientific">Porites lobata</name>
    <dbReference type="NCBI Taxonomy" id="104759"/>
    <lineage>
        <taxon>Eukaryota</taxon>
        <taxon>Metazoa</taxon>
        <taxon>Cnidaria</taxon>
        <taxon>Anthozoa</taxon>
        <taxon>Hexacorallia</taxon>
        <taxon>Scleractinia</taxon>
        <taxon>Fungiina</taxon>
        <taxon>Poritidae</taxon>
        <taxon>Porites</taxon>
    </lineage>
</organism>
<dbReference type="Proteomes" id="UP001159405">
    <property type="component" value="Unassembled WGS sequence"/>
</dbReference>
<dbReference type="PROSITE" id="PS50060">
    <property type="entry name" value="MAM_2"/>
    <property type="match status" value="1"/>
</dbReference>
<comment type="caution">
    <text evidence="2">The sequence shown here is derived from an EMBL/GenBank/DDBJ whole genome shotgun (WGS) entry which is preliminary data.</text>
</comment>
<accession>A0ABN8MWX5</accession>